<evidence type="ECO:0000313" key="1">
    <source>
        <dbReference type="EMBL" id="GBM60510.1"/>
    </source>
</evidence>
<sequence length="145" mass="16963">MAIDTQPKATKRPPVYYLIIDFRNDKLYSQYYKGIDAPDCSIRKSSSGSKRVVVIRAKLLPKRVLPHFRAFHLSLPDRKILIQRVKLPFWSVWSRCDLESHLRHKRLTDRPDSIENTPCTWVWCTLNPLESNVISLLWCGNLEKG</sequence>
<proteinExistence type="predicted"/>
<dbReference type="EMBL" id="BGPR01001727">
    <property type="protein sequence ID" value="GBM60510.1"/>
    <property type="molecule type" value="Genomic_DNA"/>
</dbReference>
<name>A0A4Y2H352_ARAVE</name>
<dbReference type="AlphaFoldDB" id="A0A4Y2H352"/>
<reference evidence="1 2" key="1">
    <citation type="journal article" date="2019" name="Sci. Rep.">
        <title>Orb-weaving spider Araneus ventricosus genome elucidates the spidroin gene catalogue.</title>
        <authorList>
            <person name="Kono N."/>
            <person name="Nakamura H."/>
            <person name="Ohtoshi R."/>
            <person name="Moran D.A.P."/>
            <person name="Shinohara A."/>
            <person name="Yoshida Y."/>
            <person name="Fujiwara M."/>
            <person name="Mori M."/>
            <person name="Tomita M."/>
            <person name="Arakawa K."/>
        </authorList>
    </citation>
    <scope>NUCLEOTIDE SEQUENCE [LARGE SCALE GENOMIC DNA]</scope>
</reference>
<protein>
    <submittedName>
        <fullName evidence="1">Uncharacterized protein</fullName>
    </submittedName>
</protein>
<accession>A0A4Y2H352</accession>
<evidence type="ECO:0000313" key="2">
    <source>
        <dbReference type="Proteomes" id="UP000499080"/>
    </source>
</evidence>
<organism evidence="1 2">
    <name type="scientific">Araneus ventricosus</name>
    <name type="common">Orbweaver spider</name>
    <name type="synonym">Epeira ventricosa</name>
    <dbReference type="NCBI Taxonomy" id="182803"/>
    <lineage>
        <taxon>Eukaryota</taxon>
        <taxon>Metazoa</taxon>
        <taxon>Ecdysozoa</taxon>
        <taxon>Arthropoda</taxon>
        <taxon>Chelicerata</taxon>
        <taxon>Arachnida</taxon>
        <taxon>Araneae</taxon>
        <taxon>Araneomorphae</taxon>
        <taxon>Entelegynae</taxon>
        <taxon>Araneoidea</taxon>
        <taxon>Araneidae</taxon>
        <taxon>Araneus</taxon>
    </lineage>
</organism>
<comment type="caution">
    <text evidence="1">The sequence shown here is derived from an EMBL/GenBank/DDBJ whole genome shotgun (WGS) entry which is preliminary data.</text>
</comment>
<dbReference type="Proteomes" id="UP000499080">
    <property type="component" value="Unassembled WGS sequence"/>
</dbReference>
<dbReference type="OrthoDB" id="10310196at2759"/>
<keyword evidence="2" id="KW-1185">Reference proteome</keyword>
<gene>
    <name evidence="1" type="ORF">AVEN_259997_1</name>
</gene>